<dbReference type="SUPFAM" id="SSF57850">
    <property type="entry name" value="RING/U-box"/>
    <property type="match status" value="1"/>
</dbReference>
<feature type="domain" description="EF-hand" evidence="4">
    <location>
        <begin position="319"/>
        <end position="354"/>
    </location>
</feature>
<evidence type="ECO:0000259" key="3">
    <source>
        <dbReference type="PROSITE" id="PS50089"/>
    </source>
</evidence>
<accession>A0A836YHM8</accession>
<dbReference type="Gene3D" id="1.10.238.10">
    <property type="entry name" value="EF-hand"/>
    <property type="match status" value="1"/>
</dbReference>
<protein>
    <submittedName>
        <fullName evidence="5">Uncharacterized protein</fullName>
    </submittedName>
</protein>
<dbReference type="InterPro" id="IPR001841">
    <property type="entry name" value="Znf_RING"/>
</dbReference>
<dbReference type="RefSeq" id="XP_067759741.1">
    <property type="nucleotide sequence ID" value="XM_067903186.1"/>
</dbReference>
<dbReference type="EMBL" id="JAFJZO010000004">
    <property type="protein sequence ID" value="KAG5511649.1"/>
    <property type="molecule type" value="Genomic_DNA"/>
</dbReference>
<dbReference type="GeneID" id="94293263"/>
<keyword evidence="6" id="KW-1185">Reference proteome</keyword>
<comment type="caution">
    <text evidence="5">The sequence shown here is derived from an EMBL/GenBank/DDBJ whole genome shotgun (WGS) entry which is preliminary data.</text>
</comment>
<dbReference type="AlphaFoldDB" id="A0A836YHM8"/>
<dbReference type="OrthoDB" id="1630758at2759"/>
<feature type="region of interest" description="Disordered" evidence="2">
    <location>
        <begin position="152"/>
        <end position="173"/>
    </location>
</feature>
<feature type="domain" description="RING-type" evidence="3">
    <location>
        <begin position="25"/>
        <end position="73"/>
    </location>
</feature>
<evidence type="ECO:0000256" key="1">
    <source>
        <dbReference type="PROSITE-ProRule" id="PRU00175"/>
    </source>
</evidence>
<dbReference type="InterPro" id="IPR002048">
    <property type="entry name" value="EF_hand_dom"/>
</dbReference>
<proteinExistence type="predicted"/>
<feature type="region of interest" description="Disordered" evidence="2">
    <location>
        <begin position="214"/>
        <end position="239"/>
    </location>
</feature>
<sequence>MAGVPLPWRQFTIVPGQNIDPLLLCPLCHDPWIDPVELEPCGDICCKQCIDAARAQQAARPRIVEALQCPICQTAVQREKQPNRVLLNAVMRVEVECQYCHWRGSRESSEHHHTCEEVNRAGQKQQSPSTAPTSVEWFVSADAITKPDIAVDEAQPSRPLLSRPPTNYGGPRRAQHEIEDGYTPIGDNPTWTTVRANCISSPGEGAGTLFKDTPAETTSASCSDHISSPPRLPPAGVAANPSEETAYASNQGGGGSGLHTNRSPVVLTSTYSQDLLPHYGLSQIDCDQLIGVFMMFDDDTGQLNRTQLRDLCVCMNFVQRDEDMDTIFSSMDRGRKGYVSQDDFITWFSRHQPDPSSLFGLSRFEYMDAILQFRAADPEYKGLIDASRFRALCLTYKHVQTPEQAMQYYRLCDPQHTGYVSLRQFLQTLKSMKISRNENVDAHD</sequence>
<dbReference type="PROSITE" id="PS50222">
    <property type="entry name" value="EF_HAND_2"/>
    <property type="match status" value="1"/>
</dbReference>
<keyword evidence="1" id="KW-0479">Metal-binding</keyword>
<reference evidence="5 6" key="1">
    <citation type="submission" date="2021-02" db="EMBL/GenBank/DDBJ databases">
        <title>Porcisia hertigi Genome sequencing and assembly.</title>
        <authorList>
            <person name="Almutairi H."/>
            <person name="Gatherer D."/>
        </authorList>
    </citation>
    <scope>NUCLEOTIDE SEQUENCE [LARGE SCALE GENOMIC DNA]</scope>
    <source>
        <strain evidence="5 6">C119</strain>
    </source>
</reference>
<dbReference type="Proteomes" id="UP000674318">
    <property type="component" value="Unassembled WGS sequence"/>
</dbReference>
<keyword evidence="1" id="KW-0863">Zinc-finger</keyword>
<evidence type="ECO:0000259" key="4">
    <source>
        <dbReference type="PROSITE" id="PS50222"/>
    </source>
</evidence>
<dbReference type="InterPro" id="IPR011992">
    <property type="entry name" value="EF-hand-dom_pair"/>
</dbReference>
<dbReference type="Gene3D" id="3.30.40.10">
    <property type="entry name" value="Zinc/RING finger domain, C3HC4 (zinc finger)"/>
    <property type="match status" value="1"/>
</dbReference>
<dbReference type="GO" id="GO:0005509">
    <property type="term" value="F:calcium ion binding"/>
    <property type="evidence" value="ECO:0007669"/>
    <property type="project" value="InterPro"/>
</dbReference>
<keyword evidence="1" id="KW-0862">Zinc</keyword>
<feature type="compositionally biased region" description="Polar residues" evidence="2">
    <location>
        <begin position="215"/>
        <end position="226"/>
    </location>
</feature>
<dbReference type="GO" id="GO:0008270">
    <property type="term" value="F:zinc ion binding"/>
    <property type="evidence" value="ECO:0007669"/>
    <property type="project" value="UniProtKB-KW"/>
</dbReference>
<dbReference type="KEGG" id="phet:94293263"/>
<evidence type="ECO:0000313" key="5">
    <source>
        <dbReference type="EMBL" id="KAG5511649.1"/>
    </source>
</evidence>
<evidence type="ECO:0000256" key="2">
    <source>
        <dbReference type="SAM" id="MobiDB-lite"/>
    </source>
</evidence>
<dbReference type="InterPro" id="IPR013083">
    <property type="entry name" value="Znf_RING/FYVE/PHD"/>
</dbReference>
<evidence type="ECO:0000313" key="6">
    <source>
        <dbReference type="Proteomes" id="UP000674318"/>
    </source>
</evidence>
<organism evidence="5 6">
    <name type="scientific">Porcisia hertigi</name>
    <dbReference type="NCBI Taxonomy" id="2761500"/>
    <lineage>
        <taxon>Eukaryota</taxon>
        <taxon>Discoba</taxon>
        <taxon>Euglenozoa</taxon>
        <taxon>Kinetoplastea</taxon>
        <taxon>Metakinetoplastina</taxon>
        <taxon>Trypanosomatida</taxon>
        <taxon>Trypanosomatidae</taxon>
        <taxon>Leishmaniinae</taxon>
        <taxon>Porcisia</taxon>
    </lineage>
</organism>
<gene>
    <name evidence="5" type="ORF">JKF63_07246</name>
</gene>
<name>A0A836YHM8_9TRYP</name>
<dbReference type="SUPFAM" id="SSF47473">
    <property type="entry name" value="EF-hand"/>
    <property type="match status" value="1"/>
</dbReference>
<dbReference type="PROSITE" id="PS50089">
    <property type="entry name" value="ZF_RING_2"/>
    <property type="match status" value="1"/>
</dbReference>